<dbReference type="Pfam" id="PF06458">
    <property type="entry name" value="MucBP"/>
    <property type="match status" value="1"/>
</dbReference>
<keyword evidence="5" id="KW-0572">Peptidoglycan-anchor</keyword>
<dbReference type="InterPro" id="IPR009459">
    <property type="entry name" value="MucBP_dom"/>
</dbReference>
<evidence type="ECO:0000313" key="9">
    <source>
        <dbReference type="EMBL" id="MBV7391506.1"/>
    </source>
</evidence>
<dbReference type="Pfam" id="PF17966">
    <property type="entry name" value="Muc_B2"/>
    <property type="match status" value="2"/>
</dbReference>
<dbReference type="Proteomes" id="UP000774130">
    <property type="component" value="Unassembled WGS sequence"/>
</dbReference>
<evidence type="ECO:0000256" key="4">
    <source>
        <dbReference type="ARBA" id="ARBA00022737"/>
    </source>
</evidence>
<feature type="region of interest" description="Disordered" evidence="6">
    <location>
        <begin position="1110"/>
        <end position="1141"/>
    </location>
</feature>
<gene>
    <name evidence="9" type="ORF">KUA55_12520</name>
</gene>
<sequence>MKRKAVYLIIIPVLFIISTLVVQNYKFMNADTSKGPSIVVNKENFPSYFTTLGTATYDSSTGVAVLTEAKEGQVGAFTLNSKLSFDTNFSFKGALNLGTDKNGADGVGFAFHQGNTTDIGFSGNGLGIAGLQNAIGFKADTYYNDVEGVPQGNVDDIYVKRPSESAVYGGPKDIMKAPYGSFVTTSFEKIMSDFPPEAPKEVTRWWPTFSDPKALSTDDIDGNFHDFSITYEATNRKLTVSFTQSSGNIQTWERTIDSNYNTAAFTILGSTGSAFNKQQVRFDEFSFQEAATANVKYVDTDGKEIAQGEVTYPQGAYVNGTYTTEKKDIPGYTYKEMDSKGLAATGSLTKSGNNGTITYIYDINKYTVKYDGNGASNSDAMSDQSFLYNQSQNLSANLFNRPGYTFKQWSDLADGSGNTYTNKQNVNNLTNEANGIVTLYAQWTANNQTVQFDANGGATEQTAITGDTGTTVDLSGVKVATRDGYTFKGWYTAKTGGDKMPDSLTMPAGGTTYYAQWTANNQTVQFDANGGATEQTAITGDTGTTVDLSGVKVATRDGYTFKGWYTAKTGGDKMPDSLTMPAGGTTYYAQWTANNQTVQFDANGGATEQTAITGDTGTTVDLSGVKVATRDGYTFKGWYTAEDGGTTMPDSVMLPSGGITYYAHWIANSYTVSYDTNTGSGSMADQAFTYNVGQNLTTNTFTKTGYTFVGWNTAADGSGTLYTDGQSVINLTTVSDGKVTLYAQWTANTETANVSYIDDTTSKTLTTKVLTGPYGTTDSYRTETTINSYRDNGYKLVSDNYPKDGVTYTEKVQNFEVHLEHVSNNEIETKTVTETIHYVYSNGSEAAKDYTTNISFVRTKDTDAVTGEVTYGDWTSVEGNTTFVAVKSPTITGYTPDKVQIDDVTGVTAETADIEETVTYKVNTEKATITYIDDTTGKNIDANTVSELTSNPIELTGDYNSTSSYRTSATITALVAKGYDLVSDNYPADGVTFSDTTQSFEVHLKHGTISKEESKVVTETIRYVYEDGKKAADDYIASLSFVRTITTDDVTGTEINEYWTPLARTFKAINSPSISGYTANKLAIAAVDNITGDSKDIIETVTYRKNANGGGNVTPIPAPVSPVDPGNNGRGSTTTHGALPQTGEKDSNYLILLGLTFLGFVAYVDKKRNKKVS</sequence>
<dbReference type="InterPro" id="IPR013378">
    <property type="entry name" value="InlB-like_B-rpt"/>
</dbReference>
<dbReference type="Pfam" id="PF09479">
    <property type="entry name" value="Flg_new"/>
    <property type="match status" value="5"/>
</dbReference>
<dbReference type="NCBIfam" id="TIGR01167">
    <property type="entry name" value="LPXTG_anchor"/>
    <property type="match status" value="1"/>
</dbReference>
<dbReference type="InterPro" id="IPR056573">
    <property type="entry name" value="Lectin_L-type_dom"/>
</dbReference>
<feature type="transmembrane region" description="Helical" evidence="7">
    <location>
        <begin position="5"/>
        <end position="25"/>
    </location>
</feature>
<dbReference type="PROSITE" id="PS50847">
    <property type="entry name" value="GRAM_POS_ANCHORING"/>
    <property type="match status" value="1"/>
</dbReference>
<keyword evidence="7" id="KW-1133">Transmembrane helix</keyword>
<evidence type="ECO:0000256" key="5">
    <source>
        <dbReference type="ARBA" id="ARBA00023088"/>
    </source>
</evidence>
<dbReference type="NCBIfam" id="TIGR02543">
    <property type="entry name" value="List_Bact_rpt"/>
    <property type="match status" value="4"/>
</dbReference>
<keyword evidence="4" id="KW-0677">Repeat</keyword>
<evidence type="ECO:0000256" key="3">
    <source>
        <dbReference type="ARBA" id="ARBA00022729"/>
    </source>
</evidence>
<evidence type="ECO:0000259" key="8">
    <source>
        <dbReference type="PROSITE" id="PS50847"/>
    </source>
</evidence>
<proteinExistence type="predicted"/>
<keyword evidence="3" id="KW-0732">Signal</keyword>
<name>A0ABS6TF34_9ENTE</name>
<keyword evidence="2" id="KW-0964">Secreted</keyword>
<feature type="domain" description="Gram-positive cocci surface proteins LPxTG" evidence="8">
    <location>
        <begin position="1139"/>
        <end position="1173"/>
    </location>
</feature>
<accession>A0ABS6TF34</accession>
<dbReference type="InterPro" id="IPR041558">
    <property type="entry name" value="MucBP_2"/>
</dbReference>
<evidence type="ECO:0000256" key="7">
    <source>
        <dbReference type="SAM" id="Phobius"/>
    </source>
</evidence>
<evidence type="ECO:0000256" key="2">
    <source>
        <dbReference type="ARBA" id="ARBA00022525"/>
    </source>
</evidence>
<dbReference type="InterPro" id="IPR019931">
    <property type="entry name" value="LPXTG_anchor"/>
</dbReference>
<evidence type="ECO:0000256" key="6">
    <source>
        <dbReference type="SAM" id="MobiDB-lite"/>
    </source>
</evidence>
<protein>
    <submittedName>
        <fullName evidence="9">InlB B-repeat-containing protein</fullName>
    </submittedName>
</protein>
<reference evidence="9 10" key="1">
    <citation type="submission" date="2021-06" db="EMBL/GenBank/DDBJ databases">
        <title>Enterococcus alishanensis sp. nov., a novel lactic acid bacterium isolated from fresh coffee beans.</title>
        <authorList>
            <person name="Chen Y.-S."/>
        </authorList>
    </citation>
    <scope>NUCLEOTIDE SEQUENCE [LARGE SCALE GENOMIC DNA]</scope>
    <source>
        <strain evidence="9 10">ALS3</strain>
    </source>
</reference>
<keyword evidence="10" id="KW-1185">Reference proteome</keyword>
<dbReference type="RefSeq" id="WP_218326709.1">
    <property type="nucleotide sequence ID" value="NZ_JAHUZB010000004.1"/>
</dbReference>
<organism evidence="9 10">
    <name type="scientific">Enterococcus alishanensis</name>
    <dbReference type="NCBI Taxonomy" id="1303817"/>
    <lineage>
        <taxon>Bacteria</taxon>
        <taxon>Bacillati</taxon>
        <taxon>Bacillota</taxon>
        <taxon>Bacilli</taxon>
        <taxon>Lactobacillales</taxon>
        <taxon>Enterococcaceae</taxon>
        <taxon>Enterococcus</taxon>
    </lineage>
</organism>
<keyword evidence="7" id="KW-0472">Membrane</keyword>
<dbReference type="EMBL" id="JAHUZB010000004">
    <property type="protein sequence ID" value="MBV7391506.1"/>
    <property type="molecule type" value="Genomic_DNA"/>
</dbReference>
<evidence type="ECO:0000256" key="1">
    <source>
        <dbReference type="ARBA" id="ARBA00022512"/>
    </source>
</evidence>
<dbReference type="Pfam" id="PF17965">
    <property type="entry name" value="MucBP_2"/>
    <property type="match status" value="2"/>
</dbReference>
<dbReference type="InterPro" id="IPR041495">
    <property type="entry name" value="Mub_B2"/>
</dbReference>
<feature type="transmembrane region" description="Helical" evidence="7">
    <location>
        <begin position="1147"/>
        <end position="1164"/>
    </location>
</feature>
<dbReference type="Pfam" id="PF00746">
    <property type="entry name" value="Gram_pos_anchor"/>
    <property type="match status" value="1"/>
</dbReference>
<keyword evidence="7" id="KW-0812">Transmembrane</keyword>
<evidence type="ECO:0000313" key="10">
    <source>
        <dbReference type="Proteomes" id="UP000774130"/>
    </source>
</evidence>
<dbReference type="Pfam" id="PF18483">
    <property type="entry name" value="Lectin_L-type_dom"/>
    <property type="match status" value="1"/>
</dbReference>
<comment type="caution">
    <text evidence="9">The sequence shown here is derived from an EMBL/GenBank/DDBJ whole genome shotgun (WGS) entry which is preliminary data.</text>
</comment>
<keyword evidence="1" id="KW-0134">Cell wall</keyword>
<dbReference type="CDD" id="cd01951">
    <property type="entry name" value="lectin_L-type"/>
    <property type="match status" value="1"/>
</dbReference>